<feature type="transmembrane region" description="Helical" evidence="1">
    <location>
        <begin position="109"/>
        <end position="135"/>
    </location>
</feature>
<accession>A0ABU0HFD5</accession>
<feature type="transmembrane region" description="Helical" evidence="1">
    <location>
        <begin position="20"/>
        <end position="38"/>
    </location>
</feature>
<keyword evidence="1" id="KW-0812">Transmembrane</keyword>
<keyword evidence="1" id="KW-0472">Membrane</keyword>
<evidence type="ECO:0000313" key="2">
    <source>
        <dbReference type="EMBL" id="MDQ0441034.1"/>
    </source>
</evidence>
<feature type="transmembrane region" description="Helical" evidence="1">
    <location>
        <begin position="78"/>
        <end position="103"/>
    </location>
</feature>
<evidence type="ECO:0000256" key="1">
    <source>
        <dbReference type="SAM" id="Phobius"/>
    </source>
</evidence>
<protein>
    <recommendedName>
        <fullName evidence="4">DUF2721 domain-containing protein</fullName>
    </recommendedName>
</protein>
<name>A0ABU0HFD5_9HYPH</name>
<reference evidence="2 3" key="1">
    <citation type="submission" date="2023-07" db="EMBL/GenBank/DDBJ databases">
        <title>Genomic Encyclopedia of Type Strains, Phase IV (KMG-IV): sequencing the most valuable type-strain genomes for metagenomic binning, comparative biology and taxonomic classification.</title>
        <authorList>
            <person name="Goeker M."/>
        </authorList>
    </citation>
    <scope>NUCLEOTIDE SEQUENCE [LARGE SCALE GENOMIC DNA]</scope>
    <source>
        <strain evidence="2 3">DSM 19562</strain>
    </source>
</reference>
<evidence type="ECO:0008006" key="4">
    <source>
        <dbReference type="Google" id="ProtNLM"/>
    </source>
</evidence>
<organism evidence="2 3">
    <name type="scientific">Methylobacterium persicinum</name>
    <dbReference type="NCBI Taxonomy" id="374426"/>
    <lineage>
        <taxon>Bacteria</taxon>
        <taxon>Pseudomonadati</taxon>
        <taxon>Pseudomonadota</taxon>
        <taxon>Alphaproteobacteria</taxon>
        <taxon>Hyphomicrobiales</taxon>
        <taxon>Methylobacteriaceae</taxon>
        <taxon>Methylobacterium</taxon>
    </lineage>
</organism>
<keyword evidence="3" id="KW-1185">Reference proteome</keyword>
<dbReference type="Proteomes" id="UP001236369">
    <property type="component" value="Unassembled WGS sequence"/>
</dbReference>
<keyword evidence="1" id="KW-1133">Transmembrane helix</keyword>
<gene>
    <name evidence="2" type="ORF">QO016_000511</name>
</gene>
<sequence length="161" mass="16483">MSGLALPASLEGTAHVVQLALTPVFLLTGVATLLNVFATRLARVADQADRVSGQVAGASEAERAALVRRLTRLRRRSLSLDAAVILAATGGVATCGAVLTLFVGALRAAAVAGLLFGLFGAAILCTLCALVVFGVEMLMASRAVRDRLAEQDPSPDPSAET</sequence>
<evidence type="ECO:0000313" key="3">
    <source>
        <dbReference type="Proteomes" id="UP001236369"/>
    </source>
</evidence>
<dbReference type="InterPro" id="IPR021279">
    <property type="entry name" value="DUF2721"/>
</dbReference>
<dbReference type="Pfam" id="PF11026">
    <property type="entry name" value="DUF2721"/>
    <property type="match status" value="1"/>
</dbReference>
<dbReference type="EMBL" id="JAUSVV010000001">
    <property type="protein sequence ID" value="MDQ0441034.1"/>
    <property type="molecule type" value="Genomic_DNA"/>
</dbReference>
<proteinExistence type="predicted"/>
<comment type="caution">
    <text evidence="2">The sequence shown here is derived from an EMBL/GenBank/DDBJ whole genome shotgun (WGS) entry which is preliminary data.</text>
</comment>